<protein>
    <recommendedName>
        <fullName evidence="4">DUF4190 domain-containing protein</fullName>
    </recommendedName>
</protein>
<sequence>MVHEGWGHFGRPAQHGTGGWGVPPLHSHPAPFPPPAPMYPHQAPPSGPSTSTILSLVCNALALCTCYGTVPATVGTVLSIIALVQAADHPDTARKLTIGSWISFGVSVAFLVLTLLLYVLYGAVLFSLTTDPAYSTY</sequence>
<name>A0ABY4KZ82_THEAE</name>
<organism evidence="2 3">
    <name type="scientific">Thermobifida alba</name>
    <name type="common">Thermomonospora alba</name>
    <dbReference type="NCBI Taxonomy" id="53522"/>
    <lineage>
        <taxon>Bacteria</taxon>
        <taxon>Bacillati</taxon>
        <taxon>Actinomycetota</taxon>
        <taxon>Actinomycetes</taxon>
        <taxon>Streptosporangiales</taxon>
        <taxon>Nocardiopsidaceae</taxon>
        <taxon>Thermobifida</taxon>
    </lineage>
</organism>
<evidence type="ECO:0000256" key="1">
    <source>
        <dbReference type="SAM" id="Phobius"/>
    </source>
</evidence>
<gene>
    <name evidence="2" type="ORF">FOF52_07080</name>
</gene>
<keyword evidence="1" id="KW-0812">Transmembrane</keyword>
<feature type="transmembrane region" description="Helical" evidence="1">
    <location>
        <begin position="96"/>
        <end position="121"/>
    </location>
</feature>
<accession>A0ABY4KZ82</accession>
<keyword evidence="1" id="KW-1133">Transmembrane helix</keyword>
<keyword evidence="3" id="KW-1185">Reference proteome</keyword>
<dbReference type="RefSeq" id="WP_248593035.1">
    <property type="nucleotide sequence ID" value="NZ_BAABEB010000012.1"/>
</dbReference>
<dbReference type="Proteomes" id="UP000832041">
    <property type="component" value="Chromosome"/>
</dbReference>
<proteinExistence type="predicted"/>
<dbReference type="EMBL" id="CP051627">
    <property type="protein sequence ID" value="UPT20749.1"/>
    <property type="molecule type" value="Genomic_DNA"/>
</dbReference>
<reference evidence="2 3" key="1">
    <citation type="submission" date="2020-04" db="EMBL/GenBank/DDBJ databases">
        <title>Thermobifida alba genome sequencing and assembly.</title>
        <authorList>
            <person name="Luzics S."/>
            <person name="Horvath B."/>
            <person name="Nagy I."/>
            <person name="Toth A."/>
            <person name="Nagy I."/>
            <person name="Kukolya J."/>
        </authorList>
    </citation>
    <scope>NUCLEOTIDE SEQUENCE [LARGE SCALE GENOMIC DNA]</scope>
    <source>
        <strain evidence="2 3">DSM 43795</strain>
    </source>
</reference>
<evidence type="ECO:0008006" key="4">
    <source>
        <dbReference type="Google" id="ProtNLM"/>
    </source>
</evidence>
<keyword evidence="1" id="KW-0472">Membrane</keyword>
<feature type="transmembrane region" description="Helical" evidence="1">
    <location>
        <begin position="53"/>
        <end position="84"/>
    </location>
</feature>
<evidence type="ECO:0000313" key="3">
    <source>
        <dbReference type="Proteomes" id="UP000832041"/>
    </source>
</evidence>
<evidence type="ECO:0000313" key="2">
    <source>
        <dbReference type="EMBL" id="UPT20749.1"/>
    </source>
</evidence>